<dbReference type="SMART" id="SM00387">
    <property type="entry name" value="HATPase_c"/>
    <property type="match status" value="1"/>
</dbReference>
<dbReference type="InterPro" id="IPR005467">
    <property type="entry name" value="His_kinase_dom"/>
</dbReference>
<keyword evidence="5" id="KW-0808">Transferase</keyword>
<evidence type="ECO:0000256" key="2">
    <source>
        <dbReference type="ARBA" id="ARBA00004370"/>
    </source>
</evidence>
<dbReference type="InterPro" id="IPR011006">
    <property type="entry name" value="CheY-like_superfamily"/>
</dbReference>
<feature type="domain" description="HAMP" evidence="11">
    <location>
        <begin position="25"/>
        <end position="77"/>
    </location>
</feature>
<dbReference type="KEGG" id="tpi:TREPR_0183"/>
<dbReference type="PROSITE" id="PS50109">
    <property type="entry name" value="HIS_KIN"/>
    <property type="match status" value="1"/>
</dbReference>
<dbReference type="Proteomes" id="UP000009223">
    <property type="component" value="Chromosome"/>
</dbReference>
<evidence type="ECO:0000256" key="7">
    <source>
        <dbReference type="ARBA" id="ARBA00023012"/>
    </source>
</evidence>
<dbReference type="SUPFAM" id="SSF47384">
    <property type="entry name" value="Homodimeric domain of signal transducing histidine kinase"/>
    <property type="match status" value="1"/>
</dbReference>
<organism evidence="12 13">
    <name type="scientific">Treponema primitia (strain ATCC BAA-887 / DSM 12427 / ZAS-2)</name>
    <dbReference type="NCBI Taxonomy" id="545694"/>
    <lineage>
        <taxon>Bacteria</taxon>
        <taxon>Pseudomonadati</taxon>
        <taxon>Spirochaetota</taxon>
        <taxon>Spirochaetia</taxon>
        <taxon>Spirochaetales</taxon>
        <taxon>Treponemataceae</taxon>
        <taxon>Treponema</taxon>
    </lineage>
</organism>
<dbReference type="Pfam" id="PF02518">
    <property type="entry name" value="HATPase_c"/>
    <property type="match status" value="1"/>
</dbReference>
<dbReference type="InterPro" id="IPR004358">
    <property type="entry name" value="Sig_transdc_His_kin-like_C"/>
</dbReference>
<dbReference type="eggNOG" id="COG0642">
    <property type="taxonomic scope" value="Bacteria"/>
</dbReference>
<evidence type="ECO:0000256" key="3">
    <source>
        <dbReference type="ARBA" id="ARBA00012438"/>
    </source>
</evidence>
<dbReference type="Gene3D" id="3.40.50.2300">
    <property type="match status" value="1"/>
</dbReference>
<dbReference type="Gene3D" id="3.30.565.10">
    <property type="entry name" value="Histidine kinase-like ATPase, C-terminal domain"/>
    <property type="match status" value="1"/>
</dbReference>
<dbReference type="PROSITE" id="PS50885">
    <property type="entry name" value="HAMP"/>
    <property type="match status" value="1"/>
</dbReference>
<dbReference type="PROSITE" id="PS50110">
    <property type="entry name" value="RESPONSE_REGULATORY"/>
    <property type="match status" value="1"/>
</dbReference>
<dbReference type="InterPro" id="IPR001789">
    <property type="entry name" value="Sig_transdc_resp-reg_receiver"/>
</dbReference>
<evidence type="ECO:0000259" key="11">
    <source>
        <dbReference type="PROSITE" id="PS50885"/>
    </source>
</evidence>
<dbReference type="CDD" id="cd00082">
    <property type="entry name" value="HisKA"/>
    <property type="match status" value="1"/>
</dbReference>
<comment type="subcellular location">
    <subcellularLocation>
        <location evidence="2">Membrane</location>
    </subcellularLocation>
</comment>
<dbReference type="EMBL" id="CP001843">
    <property type="protein sequence ID" value="AEF87032.1"/>
    <property type="molecule type" value="Genomic_DNA"/>
</dbReference>
<evidence type="ECO:0000256" key="1">
    <source>
        <dbReference type="ARBA" id="ARBA00000085"/>
    </source>
</evidence>
<dbReference type="Gene3D" id="1.10.287.130">
    <property type="match status" value="1"/>
</dbReference>
<protein>
    <recommendedName>
        <fullName evidence="3">histidine kinase</fullName>
        <ecNumber evidence="3">2.7.13.3</ecNumber>
    </recommendedName>
</protein>
<accession>F5YME0</accession>
<comment type="catalytic activity">
    <reaction evidence="1">
        <text>ATP + protein L-histidine = ADP + protein N-phospho-L-histidine.</text>
        <dbReference type="EC" id="2.7.13.3"/>
    </reaction>
</comment>
<dbReference type="PANTHER" id="PTHR45339:SF1">
    <property type="entry name" value="HYBRID SIGNAL TRANSDUCTION HISTIDINE KINASE J"/>
    <property type="match status" value="1"/>
</dbReference>
<dbReference type="FunFam" id="3.30.565.10:FF:000010">
    <property type="entry name" value="Sensor histidine kinase RcsC"/>
    <property type="match status" value="1"/>
</dbReference>
<gene>
    <name evidence="12" type="ordered locus">TREPR_0183</name>
</gene>
<dbReference type="InterPro" id="IPR036097">
    <property type="entry name" value="HisK_dim/P_sf"/>
</dbReference>
<name>F5YME0_TREPZ</name>
<dbReference type="RefSeq" id="WP_015706293.1">
    <property type="nucleotide sequence ID" value="NC_015578.1"/>
</dbReference>
<evidence type="ECO:0000256" key="6">
    <source>
        <dbReference type="ARBA" id="ARBA00022777"/>
    </source>
</evidence>
<keyword evidence="13" id="KW-1185">Reference proteome</keyword>
<dbReference type="SUPFAM" id="SSF52172">
    <property type="entry name" value="CheY-like"/>
    <property type="match status" value="1"/>
</dbReference>
<evidence type="ECO:0000256" key="4">
    <source>
        <dbReference type="ARBA" id="ARBA00022553"/>
    </source>
</evidence>
<dbReference type="AlphaFoldDB" id="F5YME0"/>
<keyword evidence="7" id="KW-0902">Two-component regulatory system</keyword>
<dbReference type="CDD" id="cd17546">
    <property type="entry name" value="REC_hyHK_CKI1_RcsC-like"/>
    <property type="match status" value="1"/>
</dbReference>
<feature type="modified residue" description="4-aspartylphosphate" evidence="8">
    <location>
        <position position="391"/>
    </location>
</feature>
<dbReference type="OrthoDB" id="6192248at2"/>
<proteinExistence type="predicted"/>
<dbReference type="InterPro" id="IPR003594">
    <property type="entry name" value="HATPase_dom"/>
</dbReference>
<reference evidence="12 13" key="2">
    <citation type="journal article" date="2011" name="ISME J.">
        <title>RNA-seq reveals cooperative metabolic interactions between two termite-gut spirochete species in co-culture.</title>
        <authorList>
            <person name="Rosenthal A.Z."/>
            <person name="Matson E.G."/>
            <person name="Eldar A."/>
            <person name="Leadbetter J.R."/>
        </authorList>
    </citation>
    <scope>NUCLEOTIDE SEQUENCE [LARGE SCALE GENOMIC DNA]</scope>
    <source>
        <strain evidence="13">ATCC BAA-887 / DSM 12427 / ZAS-2</strain>
    </source>
</reference>
<feature type="domain" description="Histidine kinase" evidence="9">
    <location>
        <begin position="85"/>
        <end position="316"/>
    </location>
</feature>
<keyword evidence="6 12" id="KW-0418">Kinase</keyword>
<feature type="domain" description="Response regulatory" evidence="10">
    <location>
        <begin position="339"/>
        <end position="460"/>
    </location>
</feature>
<evidence type="ECO:0000256" key="5">
    <source>
        <dbReference type="ARBA" id="ARBA00022679"/>
    </source>
</evidence>
<dbReference type="InterPro" id="IPR036890">
    <property type="entry name" value="HATPase_C_sf"/>
</dbReference>
<evidence type="ECO:0000313" key="13">
    <source>
        <dbReference type="Proteomes" id="UP000009223"/>
    </source>
</evidence>
<dbReference type="Pfam" id="PF00512">
    <property type="entry name" value="HisKA"/>
    <property type="match status" value="1"/>
</dbReference>
<sequence>MYYYLLASAFACIVILSAFLVRFKWVSHKRMKQVSRFSTRASQGYLDERIEALGDSDFRKIAESLNVLMENMANMSRAKGDFLSRMSHEIRTPMNAIIGMTLIAKSCFQDEQLPDDAAGDRVLDCLQKIEDNSNHLLGIVNDILDFSKIEAGKLTLDESLISLTQNMDFILSMFKSRMTDKEISFNAELQNIKNEGIITDALRLNQVLINLLSNALKFTPQGGRIDLVVEELLHMGNEGVYRFTVSDSGIGIESEQAKKLFTPFVQANAGINTNFGGTGLGLVISKNIVEMMGGEIELQSEGGKGSVFSFTIRVKSQESGKQPKNEDDSADNPDFRGKRFLIVDDIDINREICIELMGVTGAEMETAENGQEAVDMFMKSPEGYYDLILMDMQMPVLDGCEATIKIRQSKRSDALTISIIAMTANVMKEDIQKVHDAGMNGHIGKPVDIDKAFHTMQKIMGDSNGHSGKKKKN</sequence>
<dbReference type="InterPro" id="IPR003660">
    <property type="entry name" value="HAMP_dom"/>
</dbReference>
<evidence type="ECO:0000259" key="10">
    <source>
        <dbReference type="PROSITE" id="PS50110"/>
    </source>
</evidence>
<dbReference type="SMART" id="SM00388">
    <property type="entry name" value="HisKA"/>
    <property type="match status" value="1"/>
</dbReference>
<reference evidence="13" key="1">
    <citation type="submission" date="2009-12" db="EMBL/GenBank/DDBJ databases">
        <title>Complete sequence of Treponema primitia strain ZAS-2.</title>
        <authorList>
            <person name="Tetu S.G."/>
            <person name="Matson E."/>
            <person name="Ren Q."/>
            <person name="Seshadri R."/>
            <person name="Elbourne L."/>
            <person name="Hassan K.A."/>
            <person name="Durkin A."/>
            <person name="Radune D."/>
            <person name="Mohamoud Y."/>
            <person name="Shay R."/>
            <person name="Jin S."/>
            <person name="Zhang X."/>
            <person name="Lucey K."/>
            <person name="Ballor N.R."/>
            <person name="Ottesen E."/>
            <person name="Rosenthal R."/>
            <person name="Allen A."/>
            <person name="Leadbetter J.R."/>
            <person name="Paulsen I.T."/>
        </authorList>
    </citation>
    <scope>NUCLEOTIDE SEQUENCE [LARGE SCALE GENOMIC DNA]</scope>
    <source>
        <strain evidence="13">ATCC BAA-887 / DSM 12427 / ZAS-2</strain>
    </source>
</reference>
<dbReference type="GO" id="GO:0016020">
    <property type="term" value="C:membrane"/>
    <property type="evidence" value="ECO:0007669"/>
    <property type="project" value="UniProtKB-SubCell"/>
</dbReference>
<dbReference type="STRING" id="545694.TREPR_0183"/>
<evidence type="ECO:0000313" key="12">
    <source>
        <dbReference type="EMBL" id="AEF87032.1"/>
    </source>
</evidence>
<keyword evidence="4 8" id="KW-0597">Phosphoprotein</keyword>
<dbReference type="InterPro" id="IPR003661">
    <property type="entry name" value="HisK_dim/P_dom"/>
</dbReference>
<dbReference type="GO" id="GO:0000155">
    <property type="term" value="F:phosphorelay sensor kinase activity"/>
    <property type="evidence" value="ECO:0007669"/>
    <property type="project" value="InterPro"/>
</dbReference>
<dbReference type="CDD" id="cd16922">
    <property type="entry name" value="HATPase_EvgS-ArcB-TorS-like"/>
    <property type="match status" value="1"/>
</dbReference>
<evidence type="ECO:0000256" key="8">
    <source>
        <dbReference type="PROSITE-ProRule" id="PRU00169"/>
    </source>
</evidence>
<dbReference type="SUPFAM" id="SSF55874">
    <property type="entry name" value="ATPase domain of HSP90 chaperone/DNA topoisomerase II/histidine kinase"/>
    <property type="match status" value="1"/>
</dbReference>
<evidence type="ECO:0000259" key="9">
    <source>
        <dbReference type="PROSITE" id="PS50109"/>
    </source>
</evidence>
<dbReference type="EC" id="2.7.13.3" evidence="3"/>
<dbReference type="PANTHER" id="PTHR45339">
    <property type="entry name" value="HYBRID SIGNAL TRANSDUCTION HISTIDINE KINASE J"/>
    <property type="match status" value="1"/>
</dbReference>
<dbReference type="Pfam" id="PF00072">
    <property type="entry name" value="Response_reg"/>
    <property type="match status" value="1"/>
</dbReference>
<dbReference type="HOGENOM" id="CLU_000445_114_15_12"/>
<dbReference type="PRINTS" id="PR00344">
    <property type="entry name" value="BCTRLSENSOR"/>
</dbReference>
<dbReference type="SMART" id="SM00448">
    <property type="entry name" value="REC"/>
    <property type="match status" value="1"/>
</dbReference>